<dbReference type="EMBL" id="PGGC01000146">
    <property type="protein sequence ID" value="PJG57993.1"/>
    <property type="molecule type" value="Genomic_DNA"/>
</dbReference>
<evidence type="ECO:0000313" key="2">
    <source>
        <dbReference type="EMBL" id="PJG57993.1"/>
    </source>
</evidence>
<name>A0A2H9U1V0_9GAMM</name>
<keyword evidence="1" id="KW-0472">Membrane</keyword>
<feature type="transmembrane region" description="Helical" evidence="1">
    <location>
        <begin position="76"/>
        <end position="92"/>
    </location>
</feature>
<dbReference type="Proteomes" id="UP000235861">
    <property type="component" value="Unassembled WGS sequence"/>
</dbReference>
<keyword evidence="1" id="KW-0812">Transmembrane</keyword>
<evidence type="ECO:0000313" key="3">
    <source>
        <dbReference type="Proteomes" id="UP000235861"/>
    </source>
</evidence>
<keyword evidence="3" id="KW-1185">Reference proteome</keyword>
<gene>
    <name evidence="2" type="ORF">CUC53_14975</name>
</gene>
<feature type="transmembrane region" description="Helical" evidence="1">
    <location>
        <begin position="37"/>
        <end position="56"/>
    </location>
</feature>
<protein>
    <submittedName>
        <fullName evidence="2">Uncharacterized protein</fullName>
    </submittedName>
</protein>
<reference evidence="2 3" key="1">
    <citation type="submission" date="2017-11" db="EMBL/GenBank/DDBJ databases">
        <title>Draft genome sequence of environmental isolate Aeromonas cavernicola sp. nov. MDC 2508.</title>
        <authorList>
            <person name="Colston S.M."/>
            <person name="Navarro A."/>
            <person name="Martinez-Murcia A.J."/>
            <person name="Graf J."/>
        </authorList>
    </citation>
    <scope>NUCLEOTIDE SEQUENCE [LARGE SCALE GENOMIC DNA]</scope>
    <source>
        <strain evidence="2 3">MDC 2508</strain>
    </source>
</reference>
<comment type="caution">
    <text evidence="2">The sequence shown here is derived from an EMBL/GenBank/DDBJ whole genome shotgun (WGS) entry which is preliminary data.</text>
</comment>
<dbReference type="AlphaFoldDB" id="A0A2H9U1V0"/>
<sequence>MSDFTVLGFYILISFVGVLFSCFIYTRYSGFHFRWKFFWVSFLIGGFFMVSHISVIKDGYNTLIPITEPWLKGNVFVGWAAFVFLFLQSFLLPTKNEPSIRKCLSIFSRKNSYLG</sequence>
<dbReference type="RefSeq" id="WP_100294889.1">
    <property type="nucleotide sequence ID" value="NZ_PGGC01000146.1"/>
</dbReference>
<organism evidence="2 3">
    <name type="scientific">Aeromonas cavernicola</name>
    <dbReference type="NCBI Taxonomy" id="1006623"/>
    <lineage>
        <taxon>Bacteria</taxon>
        <taxon>Pseudomonadati</taxon>
        <taxon>Pseudomonadota</taxon>
        <taxon>Gammaproteobacteria</taxon>
        <taxon>Aeromonadales</taxon>
        <taxon>Aeromonadaceae</taxon>
        <taxon>Aeromonas</taxon>
    </lineage>
</organism>
<proteinExistence type="predicted"/>
<evidence type="ECO:0000256" key="1">
    <source>
        <dbReference type="SAM" id="Phobius"/>
    </source>
</evidence>
<keyword evidence="1" id="KW-1133">Transmembrane helix</keyword>
<feature type="transmembrane region" description="Helical" evidence="1">
    <location>
        <begin position="6"/>
        <end position="25"/>
    </location>
</feature>
<accession>A0A2H9U1V0</accession>